<feature type="region of interest" description="Disordered" evidence="1">
    <location>
        <begin position="32"/>
        <end position="56"/>
    </location>
</feature>
<feature type="region of interest" description="Disordered" evidence="1">
    <location>
        <begin position="221"/>
        <end position="260"/>
    </location>
</feature>
<dbReference type="Proteomes" id="UP000887561">
    <property type="component" value="Unplaced"/>
</dbReference>
<protein>
    <submittedName>
        <fullName evidence="4">SXP/RAL-2 family protein Ani s 5-like cation-binding domain-containing protein</fullName>
    </submittedName>
</protein>
<feature type="compositionally biased region" description="Polar residues" evidence="1">
    <location>
        <begin position="227"/>
        <end position="241"/>
    </location>
</feature>
<keyword evidence="3" id="KW-1185">Reference proteome</keyword>
<sequence>MDINTISIMLFILLFMDFIEKNNCMYASKGEGSGAGGSGVGHNGVGHKGKGTDEGTMSLHDQQVLEEFERNKQTHQELDNLYGKNFRETIEFYKNAEQIKDMKSRQDFVNSILHENVRDLRKTYGTILELNEKQKQLKEKLSKAKEKGNQEDINLQMYKLFLEQVEDEKRAQLSTSRAIIENDALIQPHNLPTNVHGNSMYELNHLGAGLFHQPAYNDVPSIHPNHETGSYFGNNHGNYQKGSEHGDYPPHNYGGGPSHH</sequence>
<dbReference type="WBParaSite" id="scaffold35339_cov164.g22401">
    <property type="protein sequence ID" value="scaffold35339_cov164.g22401"/>
    <property type="gene ID" value="scaffold35339_cov164.g22401"/>
</dbReference>
<evidence type="ECO:0000256" key="1">
    <source>
        <dbReference type="SAM" id="MobiDB-lite"/>
    </source>
</evidence>
<keyword evidence="2" id="KW-0732">Signal</keyword>
<reference evidence="4" key="1">
    <citation type="submission" date="2022-11" db="UniProtKB">
        <authorList>
            <consortium name="WormBaseParasite"/>
        </authorList>
    </citation>
    <scope>IDENTIFICATION</scope>
</reference>
<evidence type="ECO:0000256" key="2">
    <source>
        <dbReference type="SAM" id="SignalP"/>
    </source>
</evidence>
<evidence type="ECO:0000313" key="4">
    <source>
        <dbReference type="WBParaSite" id="scaffold35339_cov164.g22401"/>
    </source>
</evidence>
<feature type="chain" id="PRO_5036768033" evidence="2">
    <location>
        <begin position="25"/>
        <end position="260"/>
    </location>
</feature>
<dbReference type="AlphaFoldDB" id="A0A915MFD4"/>
<feature type="signal peptide" evidence="2">
    <location>
        <begin position="1"/>
        <end position="24"/>
    </location>
</feature>
<name>A0A915MFD4_MELJA</name>
<organism evidence="3 4">
    <name type="scientific">Meloidogyne javanica</name>
    <name type="common">Root-knot nematode worm</name>
    <dbReference type="NCBI Taxonomy" id="6303"/>
    <lineage>
        <taxon>Eukaryota</taxon>
        <taxon>Metazoa</taxon>
        <taxon>Ecdysozoa</taxon>
        <taxon>Nematoda</taxon>
        <taxon>Chromadorea</taxon>
        <taxon>Rhabditida</taxon>
        <taxon>Tylenchina</taxon>
        <taxon>Tylenchomorpha</taxon>
        <taxon>Tylenchoidea</taxon>
        <taxon>Meloidogynidae</taxon>
        <taxon>Meloidogyninae</taxon>
        <taxon>Meloidogyne</taxon>
        <taxon>Meloidogyne incognita group</taxon>
    </lineage>
</organism>
<feature type="compositionally biased region" description="Gly residues" evidence="1">
    <location>
        <begin position="32"/>
        <end position="46"/>
    </location>
</feature>
<proteinExistence type="predicted"/>
<accession>A0A915MFD4</accession>
<evidence type="ECO:0000313" key="3">
    <source>
        <dbReference type="Proteomes" id="UP000887561"/>
    </source>
</evidence>